<keyword evidence="2" id="KW-1185">Reference proteome</keyword>
<comment type="caution">
    <text evidence="1">The sequence shown here is derived from an EMBL/GenBank/DDBJ whole genome shotgun (WGS) entry which is preliminary data.</text>
</comment>
<gene>
    <name evidence="1" type="ORF">H6G83_21405</name>
</gene>
<organism evidence="1 2">
    <name type="scientific">Anabaena azotica FACHB-119</name>
    <dbReference type="NCBI Taxonomy" id="947527"/>
    <lineage>
        <taxon>Bacteria</taxon>
        <taxon>Bacillati</taxon>
        <taxon>Cyanobacteriota</taxon>
        <taxon>Cyanophyceae</taxon>
        <taxon>Nostocales</taxon>
        <taxon>Nostocaceae</taxon>
        <taxon>Anabaena</taxon>
        <taxon>Anabaena azotica</taxon>
    </lineage>
</organism>
<dbReference type="RefSeq" id="WP_190475993.1">
    <property type="nucleotide sequence ID" value="NZ_JACJSG010000031.1"/>
</dbReference>
<dbReference type="EMBL" id="JACJSG010000031">
    <property type="protein sequence ID" value="MBD2503128.1"/>
    <property type="molecule type" value="Genomic_DNA"/>
</dbReference>
<name>A0ABR8D9M0_9NOST</name>
<dbReference type="Proteomes" id="UP000661112">
    <property type="component" value="Unassembled WGS sequence"/>
</dbReference>
<evidence type="ECO:0008006" key="3">
    <source>
        <dbReference type="Google" id="ProtNLM"/>
    </source>
</evidence>
<protein>
    <recommendedName>
        <fullName evidence="3">CpcD</fullName>
    </recommendedName>
</protein>
<proteinExistence type="predicted"/>
<evidence type="ECO:0000313" key="1">
    <source>
        <dbReference type="EMBL" id="MBD2503128.1"/>
    </source>
</evidence>
<evidence type="ECO:0000313" key="2">
    <source>
        <dbReference type="Proteomes" id="UP000661112"/>
    </source>
</evidence>
<accession>A0ABR8D9M0</accession>
<reference evidence="1 2" key="1">
    <citation type="journal article" date="2020" name="ISME J.">
        <title>Comparative genomics reveals insights into cyanobacterial evolution and habitat adaptation.</title>
        <authorList>
            <person name="Chen M.Y."/>
            <person name="Teng W.K."/>
            <person name="Zhao L."/>
            <person name="Hu C.X."/>
            <person name="Zhou Y.K."/>
            <person name="Han B.P."/>
            <person name="Song L.R."/>
            <person name="Shu W.S."/>
        </authorList>
    </citation>
    <scope>NUCLEOTIDE SEQUENCE [LARGE SCALE GENOMIC DNA]</scope>
    <source>
        <strain evidence="1 2">FACHB-119</strain>
    </source>
</reference>
<sequence length="194" mass="21464">MGRFSDIRRGKELNEALTKLRAWEDLTRAQKQALYKQQRGTSVRVKARRTKGYVESFGLVGRIYLPVRLLDNNQTGSTQATLISTVRTAAGQSDRTKASDFTSPQGGVLLDGLKGYKPAKLSLTDRGTALTDNKSRVTEVEYQRYDTKTVSSPFGAKSDTETYDQAVSEIGDQEAIKSFLTSDGNRIAFTPEVL</sequence>